<evidence type="ECO:0000313" key="2">
    <source>
        <dbReference type="Proteomes" id="UP000257109"/>
    </source>
</evidence>
<protein>
    <recommendedName>
        <fullName evidence="3">Integrase zinc-binding domain-containing protein</fullName>
    </recommendedName>
</protein>
<dbReference type="OrthoDB" id="1739170at2759"/>
<sequence>MSNIKCGMIPTFGDSAVIKLFTAPGGDHSAPGGGHYGSTHTARKVLDCGLYWPTIFKDAYQFISTYDKC</sequence>
<reference evidence="1" key="1">
    <citation type="submission" date="2018-05" db="EMBL/GenBank/DDBJ databases">
        <title>Draft genome of Mucuna pruriens seed.</title>
        <authorList>
            <person name="Nnadi N.E."/>
            <person name="Vos R."/>
            <person name="Hasami M.H."/>
            <person name="Devisetty U.K."/>
            <person name="Aguiy J.C."/>
        </authorList>
    </citation>
    <scope>NUCLEOTIDE SEQUENCE [LARGE SCALE GENOMIC DNA]</scope>
    <source>
        <strain evidence="1">JCA_2017</strain>
    </source>
</reference>
<feature type="non-terminal residue" evidence="1">
    <location>
        <position position="1"/>
    </location>
</feature>
<accession>A0A371EKR1</accession>
<dbReference type="Gene3D" id="1.10.340.70">
    <property type="match status" value="1"/>
</dbReference>
<keyword evidence="2" id="KW-1185">Reference proteome</keyword>
<comment type="caution">
    <text evidence="1">The sequence shown here is derived from an EMBL/GenBank/DDBJ whole genome shotgun (WGS) entry which is preliminary data.</text>
</comment>
<evidence type="ECO:0008006" key="3">
    <source>
        <dbReference type="Google" id="ProtNLM"/>
    </source>
</evidence>
<name>A0A371EKR1_MUCPR</name>
<gene>
    <name evidence="1" type="ORF">CR513_54627</name>
</gene>
<evidence type="ECO:0000313" key="1">
    <source>
        <dbReference type="EMBL" id="RDX66586.1"/>
    </source>
</evidence>
<dbReference type="Proteomes" id="UP000257109">
    <property type="component" value="Unassembled WGS sequence"/>
</dbReference>
<organism evidence="1 2">
    <name type="scientific">Mucuna pruriens</name>
    <name type="common">Velvet bean</name>
    <name type="synonym">Dolichos pruriens</name>
    <dbReference type="NCBI Taxonomy" id="157652"/>
    <lineage>
        <taxon>Eukaryota</taxon>
        <taxon>Viridiplantae</taxon>
        <taxon>Streptophyta</taxon>
        <taxon>Embryophyta</taxon>
        <taxon>Tracheophyta</taxon>
        <taxon>Spermatophyta</taxon>
        <taxon>Magnoliopsida</taxon>
        <taxon>eudicotyledons</taxon>
        <taxon>Gunneridae</taxon>
        <taxon>Pentapetalae</taxon>
        <taxon>rosids</taxon>
        <taxon>fabids</taxon>
        <taxon>Fabales</taxon>
        <taxon>Fabaceae</taxon>
        <taxon>Papilionoideae</taxon>
        <taxon>50 kb inversion clade</taxon>
        <taxon>NPAAA clade</taxon>
        <taxon>indigoferoid/millettioid clade</taxon>
        <taxon>Phaseoleae</taxon>
        <taxon>Mucuna</taxon>
    </lineage>
</organism>
<proteinExistence type="predicted"/>
<dbReference type="AlphaFoldDB" id="A0A371EKR1"/>
<dbReference type="EMBL" id="QJKJ01013371">
    <property type="protein sequence ID" value="RDX66586.1"/>
    <property type="molecule type" value="Genomic_DNA"/>
</dbReference>